<dbReference type="GO" id="GO:0006952">
    <property type="term" value="P:defense response"/>
    <property type="evidence" value="ECO:0007669"/>
    <property type="project" value="InterPro"/>
</dbReference>
<feature type="chain" id="PRO_5034818158" description="Beta-defensin-like domain-containing protein" evidence="1">
    <location>
        <begin position="24"/>
        <end position="69"/>
    </location>
</feature>
<reference evidence="3" key="2">
    <citation type="submission" date="2025-09" db="UniProtKB">
        <authorList>
            <consortium name="Ensembl"/>
        </authorList>
    </citation>
    <scope>IDENTIFICATION</scope>
</reference>
<feature type="signal peptide" evidence="1">
    <location>
        <begin position="1"/>
        <end position="23"/>
    </location>
</feature>
<dbReference type="GO" id="GO:0005576">
    <property type="term" value="C:extracellular region"/>
    <property type="evidence" value="ECO:0007669"/>
    <property type="project" value="InterPro"/>
</dbReference>
<dbReference type="InterPro" id="IPR001855">
    <property type="entry name" value="Defensin_beta-like"/>
</dbReference>
<reference evidence="3" key="1">
    <citation type="submission" date="2025-08" db="UniProtKB">
        <authorList>
            <consortium name="Ensembl"/>
        </authorList>
    </citation>
    <scope>IDENTIFICATION</scope>
</reference>
<dbReference type="SUPFAM" id="SSF57392">
    <property type="entry name" value="Defensin-like"/>
    <property type="match status" value="1"/>
</dbReference>
<proteinExistence type="predicted"/>
<evidence type="ECO:0000313" key="4">
    <source>
        <dbReference type="Proteomes" id="UP000694428"/>
    </source>
</evidence>
<dbReference type="Ensembl" id="ENSPSTT00000022718.1">
    <property type="protein sequence ID" value="ENSPSTP00000021638.1"/>
    <property type="gene ID" value="ENSPSTG00000015789.1"/>
</dbReference>
<name>A0A8C9FX65_PAVCR</name>
<dbReference type="Pfam" id="PF00711">
    <property type="entry name" value="Defensin_beta"/>
    <property type="match status" value="1"/>
</dbReference>
<organism evidence="3 4">
    <name type="scientific">Pavo cristatus</name>
    <name type="common">Indian peafowl</name>
    <name type="synonym">Blue peafowl</name>
    <dbReference type="NCBI Taxonomy" id="9049"/>
    <lineage>
        <taxon>Eukaryota</taxon>
        <taxon>Metazoa</taxon>
        <taxon>Chordata</taxon>
        <taxon>Craniata</taxon>
        <taxon>Vertebrata</taxon>
        <taxon>Euteleostomi</taxon>
        <taxon>Archelosauria</taxon>
        <taxon>Archosauria</taxon>
        <taxon>Dinosauria</taxon>
        <taxon>Saurischia</taxon>
        <taxon>Theropoda</taxon>
        <taxon>Coelurosauria</taxon>
        <taxon>Aves</taxon>
        <taxon>Neognathae</taxon>
        <taxon>Galloanserae</taxon>
        <taxon>Galliformes</taxon>
        <taxon>Phasianidae</taxon>
        <taxon>Phasianinae</taxon>
        <taxon>Pavo</taxon>
    </lineage>
</organism>
<accession>A0A8C9FX65</accession>
<evidence type="ECO:0000259" key="2">
    <source>
        <dbReference type="Pfam" id="PF00711"/>
    </source>
</evidence>
<evidence type="ECO:0000256" key="1">
    <source>
        <dbReference type="SAM" id="SignalP"/>
    </source>
</evidence>
<keyword evidence="4" id="KW-1185">Reference proteome</keyword>
<keyword evidence="1" id="KW-0732">Signal</keyword>
<evidence type="ECO:0000313" key="3">
    <source>
        <dbReference type="Ensembl" id="ENSPSTP00000021638.1"/>
    </source>
</evidence>
<sequence length="69" mass="7850">LRNVHPLLLTCTVNYFFFSHCAGQPYFSSRIHACRYRKGVCVPGICRPPYHWAGSCGSVRSCCVRGRWA</sequence>
<protein>
    <recommendedName>
        <fullName evidence="2">Beta-defensin-like domain-containing protein</fullName>
    </recommendedName>
</protein>
<dbReference type="Proteomes" id="UP000694428">
    <property type="component" value="Unplaced"/>
</dbReference>
<dbReference type="AlphaFoldDB" id="A0A8C9FX65"/>
<feature type="domain" description="Beta-defensin-like" evidence="2">
    <location>
        <begin position="32"/>
        <end position="63"/>
    </location>
</feature>